<evidence type="ECO:0000256" key="2">
    <source>
        <dbReference type="ARBA" id="ARBA00022676"/>
    </source>
</evidence>
<dbReference type="GO" id="GO:0016758">
    <property type="term" value="F:hexosyltransferase activity"/>
    <property type="evidence" value="ECO:0007669"/>
    <property type="project" value="UniProtKB-UniRule"/>
</dbReference>
<feature type="active site" description="Proton donor" evidence="6">
    <location>
        <position position="862"/>
    </location>
</feature>
<evidence type="ECO:0000256" key="6">
    <source>
        <dbReference type="HAMAP-Rule" id="MF_02124"/>
    </source>
</evidence>
<dbReference type="HAMAP" id="MF_02124">
    <property type="entry name" value="GlgE"/>
    <property type="match status" value="1"/>
</dbReference>
<dbReference type="InterPro" id="IPR021828">
    <property type="entry name" value="GlgE_dom_N/S"/>
</dbReference>
<dbReference type="Pfam" id="PF11896">
    <property type="entry name" value="GlgE_dom_N_S"/>
    <property type="match status" value="1"/>
</dbReference>
<evidence type="ECO:0000256" key="4">
    <source>
        <dbReference type="ARBA" id="ARBA00023277"/>
    </source>
</evidence>
<feature type="binding site" evidence="6">
    <location>
        <position position="761"/>
    </location>
    <ligand>
        <name>alpha-maltose 1-phosphate</name>
        <dbReference type="ChEBI" id="CHEBI:63576"/>
    </ligand>
</feature>
<dbReference type="PANTHER" id="PTHR47786:SF2">
    <property type="entry name" value="GLYCOSYL HYDROLASE FAMILY 13 CATALYTIC DOMAIN-CONTAINING PROTEIN"/>
    <property type="match status" value="1"/>
</dbReference>
<dbReference type="InterPro" id="IPR006047">
    <property type="entry name" value="GH13_cat_dom"/>
</dbReference>
<keyword evidence="3 6" id="KW-0808">Transferase</keyword>
<protein>
    <recommendedName>
        <fullName evidence="6">Alpha-1,4-glucan:maltose-1-phosphate maltosyltransferase</fullName>
        <shortName evidence="6">GMPMT</shortName>
        <ecNumber evidence="6">2.4.99.16</ecNumber>
    </recommendedName>
    <alternativeName>
        <fullName evidence="6">(1-&gt;4)-alpha-D-glucan:maltose-1-phosphate alpha-D-maltosyltransferase</fullName>
    </alternativeName>
</protein>
<dbReference type="EMBL" id="FYEH01000006">
    <property type="protein sequence ID" value="SNB68442.1"/>
    <property type="molecule type" value="Genomic_DNA"/>
</dbReference>
<dbReference type="SUPFAM" id="SSF51445">
    <property type="entry name" value="(Trans)glycosidases"/>
    <property type="match status" value="2"/>
</dbReference>
<organism evidence="8 9">
    <name type="scientific">Arboricoccus pini</name>
    <dbReference type="NCBI Taxonomy" id="1963835"/>
    <lineage>
        <taxon>Bacteria</taxon>
        <taxon>Pseudomonadati</taxon>
        <taxon>Pseudomonadota</taxon>
        <taxon>Alphaproteobacteria</taxon>
        <taxon>Geminicoccales</taxon>
        <taxon>Geminicoccaceae</taxon>
        <taxon>Arboricoccus</taxon>
    </lineage>
</organism>
<feature type="domain" description="Glycosyl hydrolase family 13 catalytic" evidence="7">
    <location>
        <begin position="653"/>
        <end position="988"/>
    </location>
</feature>
<proteinExistence type="inferred from homology"/>
<feature type="active site" description="Nucleophile" evidence="6">
    <location>
        <position position="833"/>
    </location>
</feature>
<evidence type="ECO:0000256" key="1">
    <source>
        <dbReference type="ARBA" id="ARBA00011738"/>
    </source>
</evidence>
<dbReference type="InterPro" id="IPR017853">
    <property type="entry name" value="GH"/>
</dbReference>
<keyword evidence="4 6" id="KW-0119">Carbohydrate metabolism</keyword>
<dbReference type="AlphaFoldDB" id="A0A212R8F2"/>
<dbReference type="InterPro" id="IPR026585">
    <property type="entry name" value="GlgE"/>
</dbReference>
<evidence type="ECO:0000256" key="5">
    <source>
        <dbReference type="ARBA" id="ARBA00048735"/>
    </source>
</evidence>
<evidence type="ECO:0000313" key="9">
    <source>
        <dbReference type="Proteomes" id="UP000197065"/>
    </source>
</evidence>
<feature type="binding site" evidence="6">
    <location>
        <position position="701"/>
    </location>
    <ligand>
        <name>alpha-maltose 1-phosphate</name>
        <dbReference type="ChEBI" id="CHEBI:63576"/>
    </ligand>
</feature>
<feature type="site" description="Transition state stabilizer" evidence="6">
    <location>
        <position position="920"/>
    </location>
</feature>
<comment type="function">
    <text evidence="6">Maltosyltransferase that uses maltose 1-phosphate (M1P) as the sugar donor to elongate linear or branched alpha-(1-&gt;4)-glucans. Is involved in a branched alpha-glucan biosynthetic pathway from trehalose, together with TreS, Mak and GlgB.</text>
</comment>
<dbReference type="Gene3D" id="2.60.40.1180">
    <property type="entry name" value="Golgi alpha-mannosidase II"/>
    <property type="match status" value="1"/>
</dbReference>
<dbReference type="SMART" id="SM00642">
    <property type="entry name" value="Aamy"/>
    <property type="match status" value="1"/>
</dbReference>
<feature type="binding site" evidence="6">
    <location>
        <position position="834"/>
    </location>
    <ligand>
        <name>alpha-maltose 1-phosphate</name>
        <dbReference type="ChEBI" id="CHEBI:63576"/>
    </ligand>
</feature>
<dbReference type="GO" id="GO:0004553">
    <property type="term" value="F:hydrolase activity, hydrolyzing O-glycosyl compounds"/>
    <property type="evidence" value="ECO:0007669"/>
    <property type="project" value="InterPro"/>
</dbReference>
<keyword evidence="2 6" id="KW-0328">Glycosyltransferase</keyword>
<gene>
    <name evidence="6" type="primary">glgE</name>
    <name evidence="8" type="ORF">SAMN07250955_106193</name>
</gene>
<dbReference type="InterPro" id="IPR013780">
    <property type="entry name" value="Glyco_hydro_b"/>
</dbReference>
<feature type="binding site" evidence="6">
    <location>
        <begin position="973"/>
        <end position="974"/>
    </location>
    <ligand>
        <name>alpha-maltose 1-phosphate</name>
        <dbReference type="ChEBI" id="CHEBI:63576"/>
    </ligand>
</feature>
<dbReference type="CDD" id="cd11344">
    <property type="entry name" value="AmyAc_GlgE_like"/>
    <property type="match status" value="1"/>
</dbReference>
<evidence type="ECO:0000313" key="8">
    <source>
        <dbReference type="EMBL" id="SNB68442.1"/>
    </source>
</evidence>
<accession>A0A212R8F2</accession>
<comment type="catalytic activity">
    <reaction evidence="5 6">
        <text>alpha-maltose 1-phosphate + [(1-&gt;4)-alpha-D-glucosyl](n) = [(1-&gt;4)-alpha-D-glucosyl](n+2) + phosphate</text>
        <dbReference type="Rhea" id="RHEA:42692"/>
        <dbReference type="Rhea" id="RHEA-COMP:9584"/>
        <dbReference type="Rhea" id="RHEA-COMP:10183"/>
        <dbReference type="ChEBI" id="CHEBI:15444"/>
        <dbReference type="ChEBI" id="CHEBI:43474"/>
        <dbReference type="ChEBI" id="CHEBI:63576"/>
        <dbReference type="EC" id="2.4.99.16"/>
    </reaction>
</comment>
<evidence type="ECO:0000256" key="3">
    <source>
        <dbReference type="ARBA" id="ARBA00022679"/>
    </source>
</evidence>
<dbReference type="OrthoDB" id="9805159at2"/>
<comment type="subunit">
    <text evidence="1 6">Homodimer.</text>
</comment>
<evidence type="ECO:0000259" key="7">
    <source>
        <dbReference type="SMART" id="SM00642"/>
    </source>
</evidence>
<dbReference type="Gene3D" id="3.20.20.80">
    <property type="entry name" value="Glycosidases"/>
    <property type="match status" value="2"/>
</dbReference>
<dbReference type="Proteomes" id="UP000197065">
    <property type="component" value="Unassembled WGS sequence"/>
</dbReference>
<dbReference type="InterPro" id="IPR049171">
    <property type="entry name" value="GLGE_C"/>
</dbReference>
<feature type="binding site" evidence="6">
    <location>
        <position position="796"/>
    </location>
    <ligand>
        <name>alpha-maltose 1-phosphate</name>
        <dbReference type="ChEBI" id="CHEBI:63576"/>
    </ligand>
</feature>
<dbReference type="Pfam" id="PF21702">
    <property type="entry name" value="GLGE_C"/>
    <property type="match status" value="1"/>
</dbReference>
<comment type="similarity">
    <text evidence="6">Belongs to the glycosyl hydrolase 13 family. GlgE subfamily.</text>
</comment>
<dbReference type="Gene3D" id="1.20.58.80">
    <property type="entry name" value="Phosphotransferase system, lactose/cellobiose-type IIA subunit"/>
    <property type="match status" value="1"/>
</dbReference>
<dbReference type="PANTHER" id="PTHR47786">
    <property type="entry name" value="ALPHA-1,4-GLUCAN:MALTOSE-1-PHOSPHATE MALTOSYLTRANSFERASE"/>
    <property type="match status" value="1"/>
</dbReference>
<name>A0A212R8F2_9PROT</name>
<dbReference type="Gene3D" id="2.60.40.10">
    <property type="entry name" value="Immunoglobulins"/>
    <property type="match status" value="1"/>
</dbReference>
<sequence length="1106" mass="122663">MPSVAPRIYDLNPLLAGPIESWGPHLERIAAMGFDTVHVLGLMAPGASGSLTAVADPFELHPSLRGNSPLSAEKLIAAMVLAATGLGLKVSTDLPVSRVAIDAKLVQSNPSWFSWENGRPAIAVEAGPGGQPHALGDSTDLPFDNSNLLVEQADHSAKIASHFLDLGLAGFRCPRASAAPSDLWRNLIGRVRTSHPDATFIAASLGVPFEAVAALEGCGFDYVLDSSRWWDLRERWFPMQREELRRVASPAAFPEEPQGQRLAESFDVGDTKSLRRLYLARYKIAACIGTALIMPMGYEYASRRRFDPIHGTKDEWDADVAAAEIELGPDIAIINAAKSASAALNYNGPLIVATPPNGNIVGLIRLDKSAAGLATAGAALVINPDLSRVFPAEAGPLLTASGGKLGAFVEIGDGGALDANRTLDVQPLEARLFLATEPPARAMPALEPPITHGRVAIERVEPEVDGGRFPAKRIVGEKVDVEADIVCDGHDIIAAQVLFRAIDEAGWQTAPMAFVNNDRWRGSFIVSRNTRYVFTLEGWKDPFASWRYEVTKKFDAGVPIALELIEGRHIVERAVKEMDGKENAADGQALAELLTKLNQIEDADQAGQLALLLSPAVQALMERVGPRNQISRYERELEITVDRTAAAFAAWYELFPRSMSDDPARHGTFDDVIKKLPYVKSMGFDVLYFPPIHPIGRSNRKGRNNTLKATKNDPGSPYAIGSPEGGHDAIHPELGTMAGFKRLIDAAADAGLEIAIDFAIQCSPDHPWIKTHHGWFEWRPDGSIRYAENPPKKYQDIVNVDFYAKDAVPGLWEALRDVVLFWCEAGIKIFRVDNPHTKPLPFWEWLIAQVQKRYPETIYLAEAFTRPKMMKRLAKLGFTQSYSYFTWRNTKFELSNYLTELIQEDTKEYMRVNFFVNTPDINPVPLQTAGRAGFRIRALMASTLSPVWGLYCGFELCEATPIPGREEYLDSEKYEIRAWDWDRPGNIREDIAFFNRLRRENQALWGFRNLEFLPSSNDQVLVYVKSTATLDNIIVIAANLDTYNPQQTYFELPLWRYGLADDAAVIVEDLVSGQRFDWHGKNQHVWLDHNNNPYAIWRVVLPGLPS</sequence>
<reference evidence="8 9" key="1">
    <citation type="submission" date="2017-06" db="EMBL/GenBank/DDBJ databases">
        <authorList>
            <person name="Kim H.J."/>
            <person name="Triplett B.A."/>
        </authorList>
    </citation>
    <scope>NUCLEOTIDE SEQUENCE [LARGE SCALE GENOMIC DNA]</scope>
    <source>
        <strain evidence="8 9">B29T1</strain>
    </source>
</reference>
<dbReference type="GO" id="GO:0030979">
    <property type="term" value="P:alpha-glucan biosynthetic process"/>
    <property type="evidence" value="ECO:0007669"/>
    <property type="project" value="UniProtKB-UniRule"/>
</dbReference>
<dbReference type="EC" id="2.4.99.16" evidence="6"/>
<keyword evidence="9" id="KW-1185">Reference proteome</keyword>
<dbReference type="InterPro" id="IPR013783">
    <property type="entry name" value="Ig-like_fold"/>
</dbReference>
<dbReference type="Pfam" id="PF00128">
    <property type="entry name" value="Alpha-amylase"/>
    <property type="match status" value="1"/>
</dbReference>